<sequence>MATTLLQYWTDERTWLDAALLSLQADAAQAQAALQDARSRLAAASQALSQHTAADEAARRALAAIAMPGDSEPLLAAIEAARAGQARARAAAAQASQDAAAAQAESDRQGAWRGVLQAERDVAHRAVQRAQADQDTRQQAIDALLAGTLATDAAQALTDHESTARARIEGEFPSHGTAAKHFLKRVRARRALAVQSAALTASAEATARSASDSAVALAQRGLDSALAALGMAAGGGAAVLAAQSAALAQLAALPAADPGAGRYPVLTAAQRERLHDPARKSARETALAKLTAADDASAQWRDALQAYELAWHAAMVAQPGASRAALDSGLLAAERSALDAKALARDNAISAISAAEQATLETWFASVPDTLWAALERLDEALARLGALTTPAATLVAAVSSAEATLVSALETEVQAHRAARATRQAALHAAARLAAEQGGLPARASSLARSVAPV</sequence>
<keyword evidence="3" id="KW-1185">Reference proteome</keyword>
<comment type="caution">
    <text evidence="2">The sequence shown here is derived from an EMBL/GenBank/DDBJ whole genome shotgun (WGS) entry which is preliminary data.</text>
</comment>
<dbReference type="AlphaFoldDB" id="A0A940YQ98"/>
<evidence type="ECO:0000256" key="1">
    <source>
        <dbReference type="SAM" id="Coils"/>
    </source>
</evidence>
<evidence type="ECO:0000313" key="3">
    <source>
        <dbReference type="Proteomes" id="UP000678374"/>
    </source>
</evidence>
<gene>
    <name evidence="2" type="ORF">KAK06_00835</name>
</gene>
<keyword evidence="1" id="KW-0175">Coiled coil</keyword>
<dbReference type="RefSeq" id="WP_210799787.1">
    <property type="nucleotide sequence ID" value="NZ_JAGQDE010000001.1"/>
</dbReference>
<dbReference type="Proteomes" id="UP000678374">
    <property type="component" value="Unassembled WGS sequence"/>
</dbReference>
<organism evidence="2 3">
    <name type="scientific">Ideonella aquatica</name>
    <dbReference type="NCBI Taxonomy" id="2824119"/>
    <lineage>
        <taxon>Bacteria</taxon>
        <taxon>Pseudomonadati</taxon>
        <taxon>Pseudomonadota</taxon>
        <taxon>Betaproteobacteria</taxon>
        <taxon>Burkholderiales</taxon>
        <taxon>Sphaerotilaceae</taxon>
        <taxon>Ideonella</taxon>
    </lineage>
</organism>
<name>A0A940YQ98_9BURK</name>
<evidence type="ECO:0000313" key="2">
    <source>
        <dbReference type="EMBL" id="MBQ0957490.1"/>
    </source>
</evidence>
<accession>A0A940YQ98</accession>
<feature type="coiled-coil region" evidence="1">
    <location>
        <begin position="20"/>
        <end position="54"/>
    </location>
</feature>
<reference evidence="2" key="1">
    <citation type="submission" date="2021-04" db="EMBL/GenBank/DDBJ databases">
        <title>The genome sequence of Ideonella sp. 4Y11.</title>
        <authorList>
            <person name="Liu Y."/>
        </authorList>
    </citation>
    <scope>NUCLEOTIDE SEQUENCE</scope>
    <source>
        <strain evidence="2">4Y11</strain>
    </source>
</reference>
<protein>
    <submittedName>
        <fullName evidence="2">Uncharacterized protein</fullName>
    </submittedName>
</protein>
<dbReference type="EMBL" id="JAGQDE010000001">
    <property type="protein sequence ID" value="MBQ0957490.1"/>
    <property type="molecule type" value="Genomic_DNA"/>
</dbReference>
<proteinExistence type="predicted"/>